<proteinExistence type="predicted"/>
<dbReference type="AlphaFoldDB" id="A0A367JXB3"/>
<protein>
    <recommendedName>
        <fullName evidence="1">Potassium channel tetramerisation-type BTB domain-containing protein</fullName>
    </recommendedName>
</protein>
<organism evidence="2 3">
    <name type="scientific">Rhizopus azygosporus</name>
    <name type="common">Rhizopus microsporus var. azygosporus</name>
    <dbReference type="NCBI Taxonomy" id="86630"/>
    <lineage>
        <taxon>Eukaryota</taxon>
        <taxon>Fungi</taxon>
        <taxon>Fungi incertae sedis</taxon>
        <taxon>Mucoromycota</taxon>
        <taxon>Mucoromycotina</taxon>
        <taxon>Mucoromycetes</taxon>
        <taxon>Mucorales</taxon>
        <taxon>Mucorineae</taxon>
        <taxon>Rhizopodaceae</taxon>
        <taxon>Rhizopus</taxon>
    </lineage>
</organism>
<dbReference type="OrthoDB" id="2414723at2759"/>
<dbReference type="Proteomes" id="UP000252139">
    <property type="component" value="Unassembled WGS sequence"/>
</dbReference>
<keyword evidence="3" id="KW-1185">Reference proteome</keyword>
<name>A0A367JXB3_RHIAZ</name>
<dbReference type="InterPro" id="IPR011333">
    <property type="entry name" value="SKP1/BTB/POZ_sf"/>
</dbReference>
<reference evidence="2 3" key="1">
    <citation type="journal article" date="2018" name="G3 (Bethesda)">
        <title>Phylogenetic and Phylogenomic Definition of Rhizopus Species.</title>
        <authorList>
            <person name="Gryganskyi A.P."/>
            <person name="Golan J."/>
            <person name="Dolatabadi S."/>
            <person name="Mondo S."/>
            <person name="Robb S."/>
            <person name="Idnurm A."/>
            <person name="Muszewska A."/>
            <person name="Steczkiewicz K."/>
            <person name="Masonjones S."/>
            <person name="Liao H.L."/>
            <person name="Gajdeczka M.T."/>
            <person name="Anike F."/>
            <person name="Vuek A."/>
            <person name="Anishchenko I.M."/>
            <person name="Voigt K."/>
            <person name="de Hoog G.S."/>
            <person name="Smith M.E."/>
            <person name="Heitman J."/>
            <person name="Vilgalys R."/>
            <person name="Stajich J.E."/>
        </authorList>
    </citation>
    <scope>NUCLEOTIDE SEQUENCE [LARGE SCALE GENOMIC DNA]</scope>
    <source>
        <strain evidence="2 3">CBS 357.93</strain>
    </source>
</reference>
<evidence type="ECO:0000313" key="3">
    <source>
        <dbReference type="Proteomes" id="UP000252139"/>
    </source>
</evidence>
<evidence type="ECO:0000313" key="2">
    <source>
        <dbReference type="EMBL" id="RCH94573.1"/>
    </source>
</evidence>
<feature type="domain" description="Potassium channel tetramerisation-type BTB" evidence="1">
    <location>
        <begin position="10"/>
        <end position="69"/>
    </location>
</feature>
<evidence type="ECO:0000259" key="1">
    <source>
        <dbReference type="Pfam" id="PF02214"/>
    </source>
</evidence>
<dbReference type="EMBL" id="PJQL01000563">
    <property type="protein sequence ID" value="RCH94573.1"/>
    <property type="molecule type" value="Genomic_DNA"/>
</dbReference>
<dbReference type="SUPFAM" id="SSF54695">
    <property type="entry name" value="POZ domain"/>
    <property type="match status" value="1"/>
</dbReference>
<dbReference type="Pfam" id="PF02214">
    <property type="entry name" value="BTB_2"/>
    <property type="match status" value="1"/>
</dbReference>
<sequence length="75" mass="8810">MSENQQAKLVKLNIGGVPYLMYEVTLKKLLLFKNLLETEMQNNEKTDNGEIFVDRCGKLFEHVLRYFAKWNDEIG</sequence>
<comment type="caution">
    <text evidence="2">The sequence shown here is derived from an EMBL/GenBank/DDBJ whole genome shotgun (WGS) entry which is preliminary data.</text>
</comment>
<dbReference type="Gene3D" id="3.30.710.10">
    <property type="entry name" value="Potassium Channel Kv1.1, Chain A"/>
    <property type="match status" value="1"/>
</dbReference>
<dbReference type="InterPro" id="IPR003131">
    <property type="entry name" value="T1-type_BTB"/>
</dbReference>
<dbReference type="GO" id="GO:0051260">
    <property type="term" value="P:protein homooligomerization"/>
    <property type="evidence" value="ECO:0007669"/>
    <property type="project" value="InterPro"/>
</dbReference>
<gene>
    <name evidence="2" type="ORF">CU097_014216</name>
</gene>
<accession>A0A367JXB3</accession>